<reference evidence="2" key="1">
    <citation type="submission" date="2011-08" db="EMBL/GenBank/DDBJ databases">
        <authorList>
            <person name="Rombauts S."/>
        </authorList>
    </citation>
    <scope>NUCLEOTIDE SEQUENCE</scope>
    <source>
        <strain evidence="2">London</strain>
    </source>
</reference>
<protein>
    <submittedName>
        <fullName evidence="1">Uncharacterized protein</fullName>
    </submittedName>
</protein>
<name>T1L1A2_TETUR</name>
<sequence length="194" mass="21677">MNGPVTNTEQPGISHLGVYQNCFNKFKDGYDTQNNGQNYFVGSNQVNFDSYSSEGYNDYINTPDAWNRSEGTGSWSTSFNGYMEERLDDAIGVLQKHAESCSYSPQIDCDVPSLSFPNVSQSNTLSVTSLSVQPHVLNNNKKSASGYAHFFRERQARIKEENKTEKTAYKRKAENAKNDQCKDITHAMAVAGIK</sequence>
<proteinExistence type="predicted"/>
<organism evidence="1 2">
    <name type="scientific">Tetranychus urticae</name>
    <name type="common">Two-spotted spider mite</name>
    <dbReference type="NCBI Taxonomy" id="32264"/>
    <lineage>
        <taxon>Eukaryota</taxon>
        <taxon>Metazoa</taxon>
        <taxon>Ecdysozoa</taxon>
        <taxon>Arthropoda</taxon>
        <taxon>Chelicerata</taxon>
        <taxon>Arachnida</taxon>
        <taxon>Acari</taxon>
        <taxon>Acariformes</taxon>
        <taxon>Trombidiformes</taxon>
        <taxon>Prostigmata</taxon>
        <taxon>Eleutherengona</taxon>
        <taxon>Raphignathae</taxon>
        <taxon>Tetranychoidea</taxon>
        <taxon>Tetranychidae</taxon>
        <taxon>Tetranychus</taxon>
    </lineage>
</organism>
<dbReference type="HOGENOM" id="CLU_090127_0_0_1"/>
<reference evidence="1" key="2">
    <citation type="submission" date="2015-06" db="UniProtKB">
        <authorList>
            <consortium name="EnsemblMetazoa"/>
        </authorList>
    </citation>
    <scope>IDENTIFICATION</scope>
</reference>
<dbReference type="EMBL" id="CAEY01000891">
    <property type="status" value="NOT_ANNOTATED_CDS"/>
    <property type="molecule type" value="Genomic_DNA"/>
</dbReference>
<keyword evidence="2" id="KW-1185">Reference proteome</keyword>
<accession>T1L1A2</accession>
<evidence type="ECO:0000313" key="2">
    <source>
        <dbReference type="Proteomes" id="UP000015104"/>
    </source>
</evidence>
<dbReference type="AlphaFoldDB" id="T1L1A2"/>
<dbReference type="EnsemblMetazoa" id="tetur31g01020.1">
    <property type="protein sequence ID" value="tetur31g01020.1"/>
    <property type="gene ID" value="tetur31g01020"/>
</dbReference>
<dbReference type="Proteomes" id="UP000015104">
    <property type="component" value="Unassembled WGS sequence"/>
</dbReference>
<evidence type="ECO:0000313" key="1">
    <source>
        <dbReference type="EnsemblMetazoa" id="tetur31g01020.1"/>
    </source>
</evidence>